<feature type="transmembrane region" description="Helical" evidence="1">
    <location>
        <begin position="236"/>
        <end position="255"/>
    </location>
</feature>
<dbReference type="InterPro" id="IPR010390">
    <property type="entry name" value="ABC-2_transporter-like"/>
</dbReference>
<evidence type="ECO:0000313" key="2">
    <source>
        <dbReference type="EMBL" id="SES67308.1"/>
    </source>
</evidence>
<keyword evidence="3" id="KW-1185">Reference proteome</keyword>
<dbReference type="RefSeq" id="WP_091348342.1">
    <property type="nucleotide sequence ID" value="NZ_FOIF01000002.1"/>
</dbReference>
<proteinExistence type="predicted"/>
<name>A0A1H9YEJ5_9FIRM</name>
<organism evidence="2 3">
    <name type="scientific">Anaerobranca gottschalkii DSM 13577</name>
    <dbReference type="NCBI Taxonomy" id="1120990"/>
    <lineage>
        <taxon>Bacteria</taxon>
        <taxon>Bacillati</taxon>
        <taxon>Bacillota</taxon>
        <taxon>Clostridia</taxon>
        <taxon>Eubacteriales</taxon>
        <taxon>Proteinivoracaceae</taxon>
        <taxon>Anaerobranca</taxon>
    </lineage>
</organism>
<dbReference type="PANTHER" id="PTHR36832">
    <property type="entry name" value="SLR1174 PROTEIN-RELATED"/>
    <property type="match status" value="1"/>
</dbReference>
<dbReference type="EMBL" id="FOIF01000002">
    <property type="protein sequence ID" value="SES67308.1"/>
    <property type="molecule type" value="Genomic_DNA"/>
</dbReference>
<dbReference type="Proteomes" id="UP000243819">
    <property type="component" value="Unassembled WGS sequence"/>
</dbReference>
<keyword evidence="1" id="KW-0472">Membrane</keyword>
<keyword evidence="1" id="KW-1133">Transmembrane helix</keyword>
<keyword evidence="1" id="KW-0812">Transmembrane</keyword>
<dbReference type="Pfam" id="PF06182">
    <property type="entry name" value="ABC2_membrane_6"/>
    <property type="match status" value="1"/>
</dbReference>
<gene>
    <name evidence="2" type="ORF">SAMN03080614_1002157</name>
</gene>
<sequence length="267" mass="31004">MVKEFSHEIKLNNMLIKIGYIKLHIYKLASIYSIISSLLFIVIQYYLWSNIFLNNKISLYDFNEMFTYLIFSQIISKVYPHNISSIVGKAVSDGDIGLLLLKPISIIRIYFFESIGNSLYRLSIIAIPVFIITSIFFPIRLLLPNILAFSAIFILSYIFVFIFELTIGILSFHTSSLWGIQSFKYAIITVLSGRFLPVTLYPEWAVRIINHLPFRIMYTIPIEQLLGKFSYNLAQILVYQLISIIFLFLIYNLLYKISIKKLMIQGG</sequence>
<feature type="transmembrane region" description="Helical" evidence="1">
    <location>
        <begin position="146"/>
        <end position="170"/>
    </location>
</feature>
<evidence type="ECO:0000256" key="1">
    <source>
        <dbReference type="SAM" id="Phobius"/>
    </source>
</evidence>
<dbReference type="PANTHER" id="PTHR36832:SF1">
    <property type="entry name" value="SLR1174 PROTEIN"/>
    <property type="match status" value="1"/>
</dbReference>
<reference evidence="3" key="1">
    <citation type="submission" date="2016-10" db="EMBL/GenBank/DDBJ databases">
        <authorList>
            <person name="Varghese N."/>
            <person name="Submissions S."/>
        </authorList>
    </citation>
    <scope>NUCLEOTIDE SEQUENCE [LARGE SCALE GENOMIC DNA]</scope>
    <source>
        <strain evidence="3">DSM 13577</strain>
    </source>
</reference>
<feature type="transmembrane region" description="Helical" evidence="1">
    <location>
        <begin position="25"/>
        <end position="48"/>
    </location>
</feature>
<feature type="transmembrane region" description="Helical" evidence="1">
    <location>
        <begin position="119"/>
        <end position="140"/>
    </location>
</feature>
<protein>
    <submittedName>
        <fullName evidence="2">ABC-2 type transport system permease protein</fullName>
    </submittedName>
</protein>
<dbReference type="AlphaFoldDB" id="A0A1H9YEJ5"/>
<dbReference type="OrthoDB" id="8582979at2"/>
<dbReference type="STRING" id="1120990.SAMN03080614_1002157"/>
<evidence type="ECO:0000313" key="3">
    <source>
        <dbReference type="Proteomes" id="UP000243819"/>
    </source>
</evidence>
<accession>A0A1H9YEJ5</accession>